<dbReference type="CDD" id="cd00312">
    <property type="entry name" value="Esterase_lipase"/>
    <property type="match status" value="1"/>
</dbReference>
<evidence type="ECO:0000256" key="2">
    <source>
        <dbReference type="ARBA" id="ARBA00022801"/>
    </source>
</evidence>
<reference evidence="5" key="1">
    <citation type="submission" date="2025-08" db="UniProtKB">
        <authorList>
            <consortium name="Ensembl"/>
        </authorList>
    </citation>
    <scope>IDENTIFICATION</scope>
</reference>
<protein>
    <recommendedName>
        <fullName evidence="3">Carboxylic ester hydrolase</fullName>
        <ecNumber evidence="3">3.1.1.-</ecNumber>
    </recommendedName>
</protein>
<dbReference type="InterPro" id="IPR019819">
    <property type="entry name" value="Carboxylesterase_B_CS"/>
</dbReference>
<sequence>FWLDVFMPPILISGHQSSPPVVDTMHGKVLGKFISLQGFAQPVAVFLGIPFAKPPLGPLRFTPPQPAEPWSFVKNATSYPPMCSQDAVAGQVLSEFFTNRKENIPLKFSEDCLYLNIYTPADLAKKSRLPVMVWIHGGGLLLDGASTYDGLPLAAYENVVVVTIQYRLGIWGFFSTGDEHSRGNWGHLDQLAALRWVQDNIASFGGNPGSVTIFGESAGGESVSVLVFSPLAKNLFHQAISESGVALTAALVEKGDIKPLAEKIATIAGCKTTTSAVMVHCLRQKSEEELLETTLKMVGVSLSSQGSPAGQAPRGHSTQGRLGPRCLPYLFTLPTSLPTLGGSCTGPVRFTIEAILPGGLEMLHHSPGSDGHFIDLFQKIPKELIPEATEKYLGGTDDPVKKKDLFLDLVGDVMFGVPSVIVARNHRDAGVPTYMYEFRYRPSFSSDLKPKTVVGDHGDEIFSVFGAPILKEGGSEEEIRLSKMVMKFWANFARNGNPNGEGLPHWPEYNQKEGYLQIGANTQAAQKLKDKEVSFWTNLFGKKVVEKPPQTEHIEL</sequence>
<dbReference type="PANTHER" id="PTHR11559">
    <property type="entry name" value="CARBOXYLESTERASE"/>
    <property type="match status" value="1"/>
</dbReference>
<keyword evidence="6" id="KW-1185">Reference proteome</keyword>
<evidence type="ECO:0000259" key="4">
    <source>
        <dbReference type="Pfam" id="PF00135"/>
    </source>
</evidence>
<dbReference type="STRING" id="9516.ENSCCAP00000019887"/>
<evidence type="ECO:0000256" key="3">
    <source>
        <dbReference type="RuleBase" id="RU361235"/>
    </source>
</evidence>
<keyword evidence="2 3" id="KW-0378">Hydrolase</keyword>
<evidence type="ECO:0000313" key="6">
    <source>
        <dbReference type="Proteomes" id="UP000233040"/>
    </source>
</evidence>
<dbReference type="Proteomes" id="UP000233040">
    <property type="component" value="Unassembled WGS sequence"/>
</dbReference>
<comment type="similarity">
    <text evidence="1 3">Belongs to the type-B carboxylesterase/lipase family.</text>
</comment>
<dbReference type="PROSITE" id="PS00122">
    <property type="entry name" value="CARBOXYLESTERASE_B_1"/>
    <property type="match status" value="1"/>
</dbReference>
<evidence type="ECO:0000313" key="5">
    <source>
        <dbReference type="Ensembl" id="ENSCCAP00000019887.1"/>
    </source>
</evidence>
<dbReference type="EC" id="3.1.1.-" evidence="3"/>
<evidence type="ECO:0000256" key="1">
    <source>
        <dbReference type="ARBA" id="ARBA00005964"/>
    </source>
</evidence>
<dbReference type="GeneTree" id="ENSGT00940000154623"/>
<dbReference type="InterPro" id="IPR029058">
    <property type="entry name" value="AB_hydrolase_fold"/>
</dbReference>
<accession>A0A2K5QVI6</accession>
<name>A0A2K5QVI6_CEBIM</name>
<dbReference type="Ensembl" id="ENSCCAT00000037372.1">
    <property type="protein sequence ID" value="ENSCCAP00000019887.1"/>
    <property type="gene ID" value="ENSCCAG00000027641.1"/>
</dbReference>
<dbReference type="InterPro" id="IPR019826">
    <property type="entry name" value="Carboxylesterase_B_AS"/>
</dbReference>
<dbReference type="InterPro" id="IPR050309">
    <property type="entry name" value="Type-B_Carboxylest/Lipase"/>
</dbReference>
<dbReference type="Gene3D" id="3.40.50.1820">
    <property type="entry name" value="alpha/beta hydrolase"/>
    <property type="match status" value="1"/>
</dbReference>
<proteinExistence type="inferred from homology"/>
<dbReference type="FunFam" id="3.40.50.1820:FF:000535">
    <property type="entry name" value="Carboxylic ester hydrolase"/>
    <property type="match status" value="1"/>
</dbReference>
<dbReference type="SUPFAM" id="SSF53474">
    <property type="entry name" value="alpha/beta-Hydrolases"/>
    <property type="match status" value="1"/>
</dbReference>
<dbReference type="GO" id="GO:0016787">
    <property type="term" value="F:hydrolase activity"/>
    <property type="evidence" value="ECO:0007669"/>
    <property type="project" value="UniProtKB-KW"/>
</dbReference>
<dbReference type="InterPro" id="IPR002018">
    <property type="entry name" value="CarbesteraseB"/>
</dbReference>
<dbReference type="PROSITE" id="PS00941">
    <property type="entry name" value="CARBOXYLESTERASE_B_2"/>
    <property type="match status" value="1"/>
</dbReference>
<organism evidence="5 6">
    <name type="scientific">Cebus imitator</name>
    <name type="common">Panamanian white-faced capuchin</name>
    <name type="synonym">Cebus capucinus imitator</name>
    <dbReference type="NCBI Taxonomy" id="2715852"/>
    <lineage>
        <taxon>Eukaryota</taxon>
        <taxon>Metazoa</taxon>
        <taxon>Chordata</taxon>
        <taxon>Craniata</taxon>
        <taxon>Vertebrata</taxon>
        <taxon>Euteleostomi</taxon>
        <taxon>Mammalia</taxon>
        <taxon>Eutheria</taxon>
        <taxon>Euarchontoglires</taxon>
        <taxon>Primates</taxon>
        <taxon>Haplorrhini</taxon>
        <taxon>Platyrrhini</taxon>
        <taxon>Cebidae</taxon>
        <taxon>Cebinae</taxon>
        <taxon>Cebus</taxon>
    </lineage>
</organism>
<reference evidence="5" key="2">
    <citation type="submission" date="2025-09" db="UniProtKB">
        <authorList>
            <consortium name="Ensembl"/>
        </authorList>
    </citation>
    <scope>IDENTIFICATION</scope>
</reference>
<feature type="domain" description="Carboxylesterase type B" evidence="4">
    <location>
        <begin position="19"/>
        <end position="536"/>
    </location>
</feature>
<dbReference type="AlphaFoldDB" id="A0A2K5QVI6"/>
<dbReference type="Pfam" id="PF00135">
    <property type="entry name" value="COesterase"/>
    <property type="match status" value="1"/>
</dbReference>